<dbReference type="RefSeq" id="WP_126021927.1">
    <property type="nucleotide sequence ID" value="NZ_RXFT01000004.1"/>
</dbReference>
<protein>
    <submittedName>
        <fullName evidence="9">Phosphatase PAP2 family protein</fullName>
    </submittedName>
</protein>
<evidence type="ECO:0000256" key="4">
    <source>
        <dbReference type="ARBA" id="ARBA00022801"/>
    </source>
</evidence>
<evidence type="ECO:0000256" key="7">
    <source>
        <dbReference type="SAM" id="Phobius"/>
    </source>
</evidence>
<dbReference type="InterPro" id="IPR000326">
    <property type="entry name" value="PAP2/HPO"/>
</dbReference>
<dbReference type="PANTHER" id="PTHR14969:SF62">
    <property type="entry name" value="DECAPRENYLPHOSPHORYL-5-PHOSPHORIBOSE PHOSPHATASE RV3807C-RELATED"/>
    <property type="match status" value="1"/>
</dbReference>
<dbReference type="Proteomes" id="UP000281118">
    <property type="component" value="Unassembled WGS sequence"/>
</dbReference>
<reference evidence="9 10" key="1">
    <citation type="submission" date="2018-12" db="EMBL/GenBank/DDBJ databases">
        <title>The genome sequences of Variovorax guangxiensis DSM 27352.</title>
        <authorList>
            <person name="Gao J."/>
            <person name="Sun J."/>
        </authorList>
    </citation>
    <scope>NUCLEOTIDE SEQUENCE [LARGE SCALE GENOMIC DNA]</scope>
    <source>
        <strain evidence="9 10">DSM 27352</strain>
    </source>
</reference>
<evidence type="ECO:0000256" key="1">
    <source>
        <dbReference type="ARBA" id="ARBA00004651"/>
    </source>
</evidence>
<comment type="caution">
    <text evidence="9">The sequence shown here is derived from an EMBL/GenBank/DDBJ whole genome shotgun (WGS) entry which is preliminary data.</text>
</comment>
<dbReference type="GO" id="GO:0005886">
    <property type="term" value="C:plasma membrane"/>
    <property type="evidence" value="ECO:0007669"/>
    <property type="project" value="UniProtKB-SubCell"/>
</dbReference>
<dbReference type="Gene3D" id="1.20.144.10">
    <property type="entry name" value="Phosphatidic acid phosphatase type 2/haloperoxidase"/>
    <property type="match status" value="1"/>
</dbReference>
<keyword evidence="5 7" id="KW-1133">Transmembrane helix</keyword>
<organism evidence="9 10">
    <name type="scientific">Variovorax guangxiensis</name>
    <dbReference type="NCBI Taxonomy" id="1775474"/>
    <lineage>
        <taxon>Bacteria</taxon>
        <taxon>Pseudomonadati</taxon>
        <taxon>Pseudomonadota</taxon>
        <taxon>Betaproteobacteria</taxon>
        <taxon>Burkholderiales</taxon>
        <taxon>Comamonadaceae</taxon>
        <taxon>Variovorax</taxon>
    </lineage>
</organism>
<comment type="subcellular location">
    <subcellularLocation>
        <location evidence="1">Cell membrane</location>
        <topology evidence="1">Multi-pass membrane protein</topology>
    </subcellularLocation>
</comment>
<dbReference type="OrthoDB" id="9801622at2"/>
<evidence type="ECO:0000259" key="8">
    <source>
        <dbReference type="SMART" id="SM00014"/>
    </source>
</evidence>
<evidence type="ECO:0000313" key="9">
    <source>
        <dbReference type="EMBL" id="RUR67772.1"/>
    </source>
</evidence>
<feature type="transmembrane region" description="Helical" evidence="7">
    <location>
        <begin position="148"/>
        <end position="166"/>
    </location>
</feature>
<evidence type="ECO:0000313" key="10">
    <source>
        <dbReference type="Proteomes" id="UP000281118"/>
    </source>
</evidence>
<dbReference type="PANTHER" id="PTHR14969">
    <property type="entry name" value="SPHINGOSINE-1-PHOSPHATE PHOSPHOHYDROLASE"/>
    <property type="match status" value="1"/>
</dbReference>
<proteinExistence type="predicted"/>
<name>A0A3S0ZE74_9BURK</name>
<dbReference type="GO" id="GO:0016787">
    <property type="term" value="F:hydrolase activity"/>
    <property type="evidence" value="ECO:0007669"/>
    <property type="project" value="UniProtKB-KW"/>
</dbReference>
<accession>A0A3S0ZE74</accession>
<dbReference type="AlphaFoldDB" id="A0A3S0ZE74"/>
<evidence type="ECO:0000256" key="6">
    <source>
        <dbReference type="ARBA" id="ARBA00023136"/>
    </source>
</evidence>
<dbReference type="SUPFAM" id="SSF48317">
    <property type="entry name" value="Acid phosphatase/Vanadium-dependent haloperoxidase"/>
    <property type="match status" value="1"/>
</dbReference>
<dbReference type="SMART" id="SM00014">
    <property type="entry name" value="acidPPc"/>
    <property type="match status" value="1"/>
</dbReference>
<feature type="domain" description="Phosphatidic acid phosphatase type 2/haloperoxidase" evidence="8">
    <location>
        <begin position="54"/>
        <end position="163"/>
    </location>
</feature>
<dbReference type="InterPro" id="IPR036938">
    <property type="entry name" value="PAP2/HPO_sf"/>
</dbReference>
<sequence>MQGLDFALFRLINASATVPPWSLRFAEFCSDLLPALLTLAIGVCALFSRRWRYALFTVLLSVLAAWIVVSLIRMVAPIPRPAYYGLGIQWVPQGVRPGFPSMHAAGTFAAAFALWCLPSRVPMLAALVVAALVAWSRVYLGLHFPSDIVAATMLGALVAIVVERGASRPMSQAASGALVARRRSARLRLRRAASLNTD</sequence>
<dbReference type="Pfam" id="PF01569">
    <property type="entry name" value="PAP2"/>
    <property type="match status" value="1"/>
</dbReference>
<evidence type="ECO:0000256" key="2">
    <source>
        <dbReference type="ARBA" id="ARBA00022475"/>
    </source>
</evidence>
<keyword evidence="3 7" id="KW-0812">Transmembrane</keyword>
<keyword evidence="4" id="KW-0378">Hydrolase</keyword>
<dbReference type="EMBL" id="RXFT01000004">
    <property type="protein sequence ID" value="RUR67772.1"/>
    <property type="molecule type" value="Genomic_DNA"/>
</dbReference>
<feature type="transmembrane region" description="Helical" evidence="7">
    <location>
        <begin position="54"/>
        <end position="78"/>
    </location>
</feature>
<feature type="transmembrane region" description="Helical" evidence="7">
    <location>
        <begin position="25"/>
        <end position="47"/>
    </location>
</feature>
<evidence type="ECO:0000256" key="5">
    <source>
        <dbReference type="ARBA" id="ARBA00022989"/>
    </source>
</evidence>
<keyword evidence="6 7" id="KW-0472">Membrane</keyword>
<keyword evidence="2" id="KW-1003">Cell membrane</keyword>
<gene>
    <name evidence="9" type="ORF">EJP67_11970</name>
</gene>
<evidence type="ECO:0000256" key="3">
    <source>
        <dbReference type="ARBA" id="ARBA00022692"/>
    </source>
</evidence>